<protein>
    <submittedName>
        <fullName evidence="1">Uncharacterized protein</fullName>
    </submittedName>
</protein>
<accession>A0A0A9EYM1</accession>
<name>A0A0A9EYM1_ARUDO</name>
<reference evidence="1" key="1">
    <citation type="submission" date="2014-09" db="EMBL/GenBank/DDBJ databases">
        <authorList>
            <person name="Magalhaes I.L.F."/>
            <person name="Oliveira U."/>
            <person name="Santos F.R."/>
            <person name="Vidigal T.H.D.A."/>
            <person name="Brescovit A.D."/>
            <person name="Santos A.J."/>
        </authorList>
    </citation>
    <scope>NUCLEOTIDE SEQUENCE</scope>
    <source>
        <tissue evidence="1">Shoot tissue taken approximately 20 cm above the soil surface</tissue>
    </source>
</reference>
<dbReference type="AlphaFoldDB" id="A0A0A9EYM1"/>
<reference evidence="1" key="2">
    <citation type="journal article" date="2015" name="Data Brief">
        <title>Shoot transcriptome of the giant reed, Arundo donax.</title>
        <authorList>
            <person name="Barrero R.A."/>
            <person name="Guerrero F.D."/>
            <person name="Moolhuijzen P."/>
            <person name="Goolsby J.A."/>
            <person name="Tidwell J."/>
            <person name="Bellgard S.E."/>
            <person name="Bellgard M.I."/>
        </authorList>
    </citation>
    <scope>NUCLEOTIDE SEQUENCE</scope>
    <source>
        <tissue evidence="1">Shoot tissue taken approximately 20 cm above the soil surface</tissue>
    </source>
</reference>
<proteinExistence type="predicted"/>
<evidence type="ECO:0000313" key="1">
    <source>
        <dbReference type="EMBL" id="JAE05167.1"/>
    </source>
</evidence>
<sequence length="56" mass="6261">MWHLLALTKVNWNVEIGTDLVLEASTQGGGLGKDYKRQALPLKCVMQRGCFEPRTS</sequence>
<organism evidence="1">
    <name type="scientific">Arundo donax</name>
    <name type="common">Giant reed</name>
    <name type="synonym">Donax arundinaceus</name>
    <dbReference type="NCBI Taxonomy" id="35708"/>
    <lineage>
        <taxon>Eukaryota</taxon>
        <taxon>Viridiplantae</taxon>
        <taxon>Streptophyta</taxon>
        <taxon>Embryophyta</taxon>
        <taxon>Tracheophyta</taxon>
        <taxon>Spermatophyta</taxon>
        <taxon>Magnoliopsida</taxon>
        <taxon>Liliopsida</taxon>
        <taxon>Poales</taxon>
        <taxon>Poaceae</taxon>
        <taxon>PACMAD clade</taxon>
        <taxon>Arundinoideae</taxon>
        <taxon>Arundineae</taxon>
        <taxon>Arundo</taxon>
    </lineage>
</organism>
<dbReference type="EMBL" id="GBRH01192729">
    <property type="protein sequence ID" value="JAE05167.1"/>
    <property type="molecule type" value="Transcribed_RNA"/>
</dbReference>